<keyword evidence="2" id="KW-1133">Transmembrane helix</keyword>
<protein>
    <submittedName>
        <fullName evidence="3">Uncharacterized protein</fullName>
    </submittedName>
</protein>
<evidence type="ECO:0000313" key="3">
    <source>
        <dbReference type="EMBL" id="KAF6204204.1"/>
    </source>
</evidence>
<comment type="caution">
    <text evidence="3">The sequence shown here is derived from an EMBL/GenBank/DDBJ whole genome shotgun (WGS) entry which is preliminary data.</text>
</comment>
<keyword evidence="2" id="KW-0812">Transmembrane</keyword>
<dbReference type="EMBL" id="WIXP02000010">
    <property type="protein sequence ID" value="KAF6204204.1"/>
    <property type="molecule type" value="Genomic_DNA"/>
</dbReference>
<evidence type="ECO:0000256" key="1">
    <source>
        <dbReference type="SAM" id="MobiDB-lite"/>
    </source>
</evidence>
<gene>
    <name evidence="3" type="ORF">GE061_002544</name>
</gene>
<keyword evidence="4" id="KW-1185">Reference proteome</keyword>
<feature type="transmembrane region" description="Helical" evidence="2">
    <location>
        <begin position="52"/>
        <end position="73"/>
    </location>
</feature>
<accession>A0A8S9X6S8</accession>
<feature type="region of interest" description="Disordered" evidence="1">
    <location>
        <begin position="416"/>
        <end position="468"/>
    </location>
</feature>
<feature type="transmembrane region" description="Helical" evidence="2">
    <location>
        <begin position="25"/>
        <end position="46"/>
    </location>
</feature>
<proteinExistence type="predicted"/>
<name>A0A8S9X6S8_APOLU</name>
<evidence type="ECO:0000313" key="4">
    <source>
        <dbReference type="Proteomes" id="UP000466442"/>
    </source>
</evidence>
<dbReference type="Proteomes" id="UP000466442">
    <property type="component" value="Unassembled WGS sequence"/>
</dbReference>
<keyword evidence="2" id="KW-0472">Membrane</keyword>
<sequence length="468" mass="52056">MLSIIVSSFANENHEEDSSGNVYKFLAKLVVMPAIWLLCSGARGVLGRICGLLLIAASHLFNTLVILLIIFFLKSGNVSEVNRNLDDSNLNFTVISGHLPNPEQAVVRVFGATETLFILETTIYTSTPNKTCEFVVDVGSGSTSLTMEIEDEKHLYEELELTVEVEANKRYWFLLTSPKRYEFKITQVFGVDEIWTGVDPKLYLLNGDEKVPPEPNKFYITDEKTAVKTSYDVPLPTKTTGIVLKPSPYRYKFQYGKGTTNTKYVKLRPYSENVVVLYKYKGEDRLRFHTSVLEIRREEPTPQPPVTGDRNLIRASEIFSGLARASTSVGYLHFFWMESPARLKTTLLAGFITTNEVIGELTKLIQNFTIVKAMVYLALSCCAGLLHIILGYYYDTHFSSLPPQTSEEPAITGETVTESISPKGNIPEDLPAPNHDVSPSAGSQSTLPPTAAPTPTRPSKLFGLLKSS</sequence>
<dbReference type="AlphaFoldDB" id="A0A8S9X6S8"/>
<organism evidence="3 4">
    <name type="scientific">Apolygus lucorum</name>
    <name type="common">Small green plant bug</name>
    <name type="synonym">Lygocoris lucorum</name>
    <dbReference type="NCBI Taxonomy" id="248454"/>
    <lineage>
        <taxon>Eukaryota</taxon>
        <taxon>Metazoa</taxon>
        <taxon>Ecdysozoa</taxon>
        <taxon>Arthropoda</taxon>
        <taxon>Hexapoda</taxon>
        <taxon>Insecta</taxon>
        <taxon>Pterygota</taxon>
        <taxon>Neoptera</taxon>
        <taxon>Paraneoptera</taxon>
        <taxon>Hemiptera</taxon>
        <taxon>Heteroptera</taxon>
        <taxon>Panheteroptera</taxon>
        <taxon>Cimicomorpha</taxon>
        <taxon>Miridae</taxon>
        <taxon>Mirini</taxon>
        <taxon>Apolygus</taxon>
    </lineage>
</organism>
<evidence type="ECO:0000256" key="2">
    <source>
        <dbReference type="SAM" id="Phobius"/>
    </source>
</evidence>
<reference evidence="3" key="1">
    <citation type="journal article" date="2021" name="Mol. Ecol. Resour.">
        <title>Apolygus lucorum genome provides insights into omnivorousness and mesophyll feeding.</title>
        <authorList>
            <person name="Liu Y."/>
            <person name="Liu H."/>
            <person name="Wang H."/>
            <person name="Huang T."/>
            <person name="Liu B."/>
            <person name="Yang B."/>
            <person name="Yin L."/>
            <person name="Li B."/>
            <person name="Zhang Y."/>
            <person name="Zhang S."/>
            <person name="Jiang F."/>
            <person name="Zhang X."/>
            <person name="Ren Y."/>
            <person name="Wang B."/>
            <person name="Wang S."/>
            <person name="Lu Y."/>
            <person name="Wu K."/>
            <person name="Fan W."/>
            <person name="Wang G."/>
        </authorList>
    </citation>
    <scope>NUCLEOTIDE SEQUENCE</scope>
    <source>
        <strain evidence="3">12Hb</strain>
    </source>
</reference>